<feature type="transmembrane region" description="Helical" evidence="1">
    <location>
        <begin position="7"/>
        <end position="24"/>
    </location>
</feature>
<dbReference type="Proteomes" id="UP000031518">
    <property type="component" value="Unassembled WGS sequence"/>
</dbReference>
<reference evidence="2 3" key="2">
    <citation type="submission" date="2015-01" db="EMBL/GenBank/DDBJ databases">
        <title>Complete genome sequence of Pyrinomonas methylaliphatogenes type strain K22T.</title>
        <authorList>
            <person name="Lee K.C.Y."/>
            <person name="Power J.F."/>
            <person name="Dunfield P.F."/>
            <person name="Morgan X.C."/>
            <person name="Huttenhower C."/>
            <person name="Stott M.B."/>
        </authorList>
    </citation>
    <scope>NUCLEOTIDE SEQUENCE [LARGE SCALE GENOMIC DNA]</scope>
    <source>
        <strain evidence="2 3">K22</strain>
    </source>
</reference>
<keyword evidence="1" id="KW-0472">Membrane</keyword>
<evidence type="ECO:0000313" key="3">
    <source>
        <dbReference type="Proteomes" id="UP000031518"/>
    </source>
</evidence>
<evidence type="ECO:0000313" key="2">
    <source>
        <dbReference type="EMBL" id="CDM66204.1"/>
    </source>
</evidence>
<evidence type="ECO:0000256" key="1">
    <source>
        <dbReference type="SAM" id="Phobius"/>
    </source>
</evidence>
<gene>
    <name evidence="2" type="ORF">PYK22_02218</name>
</gene>
<reference evidence="2 3" key="1">
    <citation type="submission" date="2013-12" db="EMBL/GenBank/DDBJ databases">
        <authorList>
            <person name="Stott M."/>
        </authorList>
    </citation>
    <scope>NUCLEOTIDE SEQUENCE [LARGE SCALE GENOMIC DNA]</scope>
    <source>
        <strain evidence="2 3">K22</strain>
    </source>
</reference>
<dbReference type="AlphaFoldDB" id="A0A0B6X0X5"/>
<evidence type="ECO:0008006" key="4">
    <source>
        <dbReference type="Google" id="ProtNLM"/>
    </source>
</evidence>
<organism evidence="2 3">
    <name type="scientific">Pyrinomonas methylaliphatogenes</name>
    <dbReference type="NCBI Taxonomy" id="454194"/>
    <lineage>
        <taxon>Bacteria</taxon>
        <taxon>Pseudomonadati</taxon>
        <taxon>Acidobacteriota</taxon>
        <taxon>Blastocatellia</taxon>
        <taxon>Blastocatellales</taxon>
        <taxon>Pyrinomonadaceae</taxon>
        <taxon>Pyrinomonas</taxon>
    </lineage>
</organism>
<dbReference type="EMBL" id="CBXV010000007">
    <property type="protein sequence ID" value="CDM66204.1"/>
    <property type="molecule type" value="Genomic_DNA"/>
</dbReference>
<protein>
    <recommendedName>
        <fullName evidence="4">DUF3352 domain-containing protein</fullName>
    </recommendedName>
</protein>
<keyword evidence="3" id="KW-1185">Reference proteome</keyword>
<sequence length="567" mass="62503">MRSRRRLAIAAILILAAIGGWLWWNRPRPVQMAAYAPSDALIYIEIDDPPRLIASLSDTDSWGAILNGFPALKDLLRWKGLIAWTGLGRARDVVLARSQVALVVLSLETSKDREALNIRPHTALLVETHTNEGRTRRVVEELVGDLAHRVYGAPRIERRYTGEGETILWIAPKGDRQIIAAISGSLVVIGNDEATVQSCLAVKRGERASLRENARLEQMRQRVAGRDSLAFGYVSPQGLDELMRLLTTAYAVQLFDNPRVQSAAAIILPQLAEKSLQDMAWSMRTAAGKVEDRYLFALPGDLAARLKAPLAPSDDPIHSAERMLPSDTYQMTRYNYRDPNAAWDGVKSAVSSLLDPLIAPLAGRVLDAALQPYGIESPRDFLRAAGPEIVTAQLSPEDSTRILIARARDEDALRSEVRRYLGAVRRVSVEGVEVLVPLDPKRRAACFIDDYLIMGPEDHLRRCLQARATTRTLADEPSYREANSPLGRTKAQPMMVTYSLENERARGIARTLASDAFDAATTERIFAKNAYAVTETELVEDGLARRTRSAFGLLGDLIAQIISGVGG</sequence>
<accession>A0A0B6X0X5</accession>
<keyword evidence="1" id="KW-1133">Transmembrane helix</keyword>
<dbReference type="RefSeq" id="WP_041977186.1">
    <property type="nucleotide sequence ID" value="NZ_CBXV010000007.1"/>
</dbReference>
<name>A0A0B6X0X5_9BACT</name>
<proteinExistence type="predicted"/>
<keyword evidence="1" id="KW-0812">Transmembrane</keyword>